<name>A0A1Y2AVS9_9FUNG</name>
<sequence length="172" mass="19942">MKFFNLISLLSTITIPFVAANKSEINLPSTVNFENGNGFALMITRPEYIYDDNNNIIGAVNGDFELENCKYNFENKKIICDFQDKIKHQLILDVKIKNDCEINMNTTFKTADLYAPSFDSKKLNKTHFVAYYEREKDKIVNFSIEAKKFVFLTNENCKFIVNIKHATIRKAK</sequence>
<dbReference type="AlphaFoldDB" id="A0A1Y2AVS9"/>
<protein>
    <recommendedName>
        <fullName evidence="4">Ubiquitin 3 binding protein But2 C-terminal domain-containing protein</fullName>
    </recommendedName>
</protein>
<evidence type="ECO:0000313" key="2">
    <source>
        <dbReference type="EMBL" id="ORY26642.1"/>
    </source>
</evidence>
<reference evidence="2 3" key="1">
    <citation type="submission" date="2016-08" db="EMBL/GenBank/DDBJ databases">
        <title>A Parts List for Fungal Cellulosomes Revealed by Comparative Genomics.</title>
        <authorList>
            <consortium name="DOE Joint Genome Institute"/>
            <person name="Haitjema C.H."/>
            <person name="Gilmore S.P."/>
            <person name="Henske J.K."/>
            <person name="Solomon K.V."/>
            <person name="De Groot R."/>
            <person name="Kuo A."/>
            <person name="Mondo S.J."/>
            <person name="Salamov A.A."/>
            <person name="Labutti K."/>
            <person name="Zhao Z."/>
            <person name="Chiniquy J."/>
            <person name="Barry K."/>
            <person name="Brewer H.M."/>
            <person name="Purvine S.O."/>
            <person name="Wright A.T."/>
            <person name="Boxma B."/>
            <person name="Van Alen T."/>
            <person name="Hackstein J.H."/>
            <person name="Baker S.E."/>
            <person name="Grigoriev I.V."/>
            <person name="O'Malley M.A."/>
        </authorList>
    </citation>
    <scope>NUCLEOTIDE SEQUENCE [LARGE SCALE GENOMIC DNA]</scope>
    <source>
        <strain evidence="2 3">G1</strain>
    </source>
</reference>
<comment type="caution">
    <text evidence="2">The sequence shown here is derived from an EMBL/GenBank/DDBJ whole genome shotgun (WGS) entry which is preliminary data.</text>
</comment>
<evidence type="ECO:0000256" key="1">
    <source>
        <dbReference type="SAM" id="SignalP"/>
    </source>
</evidence>
<evidence type="ECO:0008006" key="4">
    <source>
        <dbReference type="Google" id="ProtNLM"/>
    </source>
</evidence>
<accession>A0A1Y2AVS9</accession>
<evidence type="ECO:0000313" key="3">
    <source>
        <dbReference type="Proteomes" id="UP000193920"/>
    </source>
</evidence>
<dbReference type="EMBL" id="MCOG01000200">
    <property type="protein sequence ID" value="ORY26642.1"/>
    <property type="molecule type" value="Genomic_DNA"/>
</dbReference>
<gene>
    <name evidence="2" type="ORF">LY90DRAFT_674522</name>
</gene>
<organism evidence="2 3">
    <name type="scientific">Neocallimastix californiae</name>
    <dbReference type="NCBI Taxonomy" id="1754190"/>
    <lineage>
        <taxon>Eukaryota</taxon>
        <taxon>Fungi</taxon>
        <taxon>Fungi incertae sedis</taxon>
        <taxon>Chytridiomycota</taxon>
        <taxon>Chytridiomycota incertae sedis</taxon>
        <taxon>Neocallimastigomycetes</taxon>
        <taxon>Neocallimastigales</taxon>
        <taxon>Neocallimastigaceae</taxon>
        <taxon>Neocallimastix</taxon>
    </lineage>
</organism>
<keyword evidence="1" id="KW-0732">Signal</keyword>
<feature type="signal peptide" evidence="1">
    <location>
        <begin position="1"/>
        <end position="20"/>
    </location>
</feature>
<feature type="chain" id="PRO_5012801965" description="Ubiquitin 3 binding protein But2 C-terminal domain-containing protein" evidence="1">
    <location>
        <begin position="21"/>
        <end position="172"/>
    </location>
</feature>
<dbReference type="Proteomes" id="UP000193920">
    <property type="component" value="Unassembled WGS sequence"/>
</dbReference>
<keyword evidence="3" id="KW-1185">Reference proteome</keyword>
<dbReference type="OrthoDB" id="10633884at2759"/>
<proteinExistence type="predicted"/>